<gene>
    <name evidence="1" type="ORF">DPMN_174808</name>
</gene>
<evidence type="ECO:0000313" key="1">
    <source>
        <dbReference type="EMBL" id="KAH3773447.1"/>
    </source>
</evidence>
<accession>A0A9D4E860</accession>
<reference evidence="1" key="1">
    <citation type="journal article" date="2019" name="bioRxiv">
        <title>The Genome of the Zebra Mussel, Dreissena polymorpha: A Resource for Invasive Species Research.</title>
        <authorList>
            <person name="McCartney M.A."/>
            <person name="Auch B."/>
            <person name="Kono T."/>
            <person name="Mallez S."/>
            <person name="Zhang Y."/>
            <person name="Obille A."/>
            <person name="Becker A."/>
            <person name="Abrahante J.E."/>
            <person name="Garbe J."/>
            <person name="Badalamenti J.P."/>
            <person name="Herman A."/>
            <person name="Mangelson H."/>
            <person name="Liachko I."/>
            <person name="Sullivan S."/>
            <person name="Sone E.D."/>
            <person name="Koren S."/>
            <person name="Silverstein K.A.T."/>
            <person name="Beckman K.B."/>
            <person name="Gohl D.M."/>
        </authorList>
    </citation>
    <scope>NUCLEOTIDE SEQUENCE</scope>
    <source>
        <strain evidence="1">Duluth1</strain>
        <tissue evidence="1">Whole animal</tissue>
    </source>
</reference>
<dbReference type="EMBL" id="JAIWYP010000009">
    <property type="protein sequence ID" value="KAH3773447.1"/>
    <property type="molecule type" value="Genomic_DNA"/>
</dbReference>
<dbReference type="AlphaFoldDB" id="A0A9D4E860"/>
<keyword evidence="2" id="KW-1185">Reference proteome</keyword>
<evidence type="ECO:0000313" key="2">
    <source>
        <dbReference type="Proteomes" id="UP000828390"/>
    </source>
</evidence>
<reference evidence="1" key="2">
    <citation type="submission" date="2020-11" db="EMBL/GenBank/DDBJ databases">
        <authorList>
            <person name="McCartney M.A."/>
            <person name="Auch B."/>
            <person name="Kono T."/>
            <person name="Mallez S."/>
            <person name="Becker A."/>
            <person name="Gohl D.M."/>
            <person name="Silverstein K.A.T."/>
            <person name="Koren S."/>
            <person name="Bechman K.B."/>
            <person name="Herman A."/>
            <person name="Abrahante J.E."/>
            <person name="Garbe J."/>
        </authorList>
    </citation>
    <scope>NUCLEOTIDE SEQUENCE</scope>
    <source>
        <strain evidence="1">Duluth1</strain>
        <tissue evidence="1">Whole animal</tissue>
    </source>
</reference>
<organism evidence="1 2">
    <name type="scientific">Dreissena polymorpha</name>
    <name type="common">Zebra mussel</name>
    <name type="synonym">Mytilus polymorpha</name>
    <dbReference type="NCBI Taxonomy" id="45954"/>
    <lineage>
        <taxon>Eukaryota</taxon>
        <taxon>Metazoa</taxon>
        <taxon>Spiralia</taxon>
        <taxon>Lophotrochozoa</taxon>
        <taxon>Mollusca</taxon>
        <taxon>Bivalvia</taxon>
        <taxon>Autobranchia</taxon>
        <taxon>Heteroconchia</taxon>
        <taxon>Euheterodonta</taxon>
        <taxon>Imparidentia</taxon>
        <taxon>Neoheterodontei</taxon>
        <taxon>Myida</taxon>
        <taxon>Dreissenoidea</taxon>
        <taxon>Dreissenidae</taxon>
        <taxon>Dreissena</taxon>
    </lineage>
</organism>
<sequence length="50" mass="5428">MFVAGVVPRAAADYSCRMFVAGVVPIATADYRCQMCVQVLYLEQLLTTGV</sequence>
<proteinExistence type="predicted"/>
<dbReference type="Proteomes" id="UP000828390">
    <property type="component" value="Unassembled WGS sequence"/>
</dbReference>
<name>A0A9D4E860_DREPO</name>
<protein>
    <submittedName>
        <fullName evidence="1">Uncharacterized protein</fullName>
    </submittedName>
</protein>
<comment type="caution">
    <text evidence="1">The sequence shown here is derived from an EMBL/GenBank/DDBJ whole genome shotgun (WGS) entry which is preliminary data.</text>
</comment>